<reference evidence="3" key="1">
    <citation type="submission" date="2020-01" db="EMBL/GenBank/DDBJ databases">
        <authorList>
            <person name="Meier V. D."/>
            <person name="Meier V D."/>
        </authorList>
    </citation>
    <scope>NUCLEOTIDE SEQUENCE</scope>
    <source>
        <strain evidence="3">HLG_WM_MAG_10</strain>
    </source>
</reference>
<organism evidence="3">
    <name type="scientific">uncultured Aureispira sp</name>
    <dbReference type="NCBI Taxonomy" id="1331704"/>
    <lineage>
        <taxon>Bacteria</taxon>
        <taxon>Pseudomonadati</taxon>
        <taxon>Bacteroidota</taxon>
        <taxon>Saprospiria</taxon>
        <taxon>Saprospirales</taxon>
        <taxon>Saprospiraceae</taxon>
        <taxon>Aureispira</taxon>
        <taxon>environmental samples</taxon>
    </lineage>
</organism>
<dbReference type="EMBL" id="CACVAQ010000115">
    <property type="protein sequence ID" value="CAA6806078.1"/>
    <property type="molecule type" value="Genomic_DNA"/>
</dbReference>
<evidence type="ECO:0000313" key="3">
    <source>
        <dbReference type="EMBL" id="CAA6806078.1"/>
    </source>
</evidence>
<dbReference type="GO" id="GO:0005886">
    <property type="term" value="C:plasma membrane"/>
    <property type="evidence" value="ECO:0007669"/>
    <property type="project" value="TreeGrafter"/>
</dbReference>
<sequence length="900" mass="100131">MSVDNYKKKDEKKKALKVRKKGRVRSLFKLIGGLILLSIISLIVIAAVFEKQIAGMVINTLNKQLKTDLQVSDASLSLIWKFPQAAVYLNDAKIDGVGDQAEKLLDVKSISLQCGTLGLLMGNYNFTSISIEEGSLFIYSDEKGAVNYDIFKSSEEQTSVDESSDLNLTITDAMLSNVTIHYVDKAAQYDIKIKASSADFSGDFIIDNEINANQHTMTSYVELYSEYITIGETTYMKGTNLAYRGSVDLDLAAEKYSFDNLKLYIEGNQFNMHGSVAKVDKGTEYNLVFDSKKALLGSLMQLVPEQYAATLGQFESYGKLSFDARINGIASKRGAPIIEVKFGLKDGRITHPNMVGSMKNVNFDVNFTNGNGIDDQTAKLKLIGFQANLNNQPINLNWEMVGLENPMITMALDGKIPLDAVYGFFGSTVTEGSGWIEIAQLSLNGRLKDMTSMYRIPRVKLNGLVNFNQAHLLVNDIPTYIETGALSLDNNAINVRDFTFKTDKSDMVFNGEFQNVLPVLLSDSLNSQNAKLTFLASLNSQNMDLDELLAIGGGHSTEEIEAAAIEDQDSLTQETFESRAYLTSFLKGKFITNIVALKYGSVLAQNFNGTVEFDNSVMQLKGVKVNAMDGVFELNSKIYFEKEPRVELFLDCDNIDIQEFLAQLDNFGQDVLTAENLRGRLKSLINVNIFLDSLGNFKNDDLFVVADVKITNGELINLKMLEGFSNFITMRDLQHIAFTELKNQFKIEHGKLILPAMFIQSNALNLVVGGEYGFSHDLDFKVKINAGQVIANKFKKYNPDKTAIKARKQGLFNIYARISGNLYGDLKYQIGPKHSKKFLDAQLSTTLPAITNSLRAEFAKNTNQEATKPIIQPLAQPEEWEDIPEYSGEEGTEEYLPPVK</sequence>
<dbReference type="PANTHER" id="PTHR30441">
    <property type="entry name" value="DUF748 DOMAIN-CONTAINING PROTEIN"/>
    <property type="match status" value="1"/>
</dbReference>
<keyword evidence="2" id="KW-0472">Membrane</keyword>
<name>A0A6S6SIU9_9BACT</name>
<keyword evidence="2" id="KW-0812">Transmembrane</keyword>
<evidence type="ECO:0000256" key="2">
    <source>
        <dbReference type="SAM" id="Phobius"/>
    </source>
</evidence>
<dbReference type="AlphaFoldDB" id="A0A6S6SIU9"/>
<dbReference type="InterPro" id="IPR052894">
    <property type="entry name" value="AsmA-related"/>
</dbReference>
<feature type="compositionally biased region" description="Acidic residues" evidence="1">
    <location>
        <begin position="878"/>
        <end position="893"/>
    </location>
</feature>
<proteinExistence type="predicted"/>
<accession>A0A6S6SIU9</accession>
<evidence type="ECO:0000256" key="1">
    <source>
        <dbReference type="SAM" id="MobiDB-lite"/>
    </source>
</evidence>
<gene>
    <name evidence="3" type="ORF">HELGO_WM12907</name>
</gene>
<feature type="transmembrane region" description="Helical" evidence="2">
    <location>
        <begin position="27"/>
        <end position="49"/>
    </location>
</feature>
<dbReference type="PANTHER" id="PTHR30441:SF8">
    <property type="entry name" value="DUF748 DOMAIN-CONTAINING PROTEIN"/>
    <property type="match status" value="1"/>
</dbReference>
<protein>
    <submittedName>
        <fullName evidence="3">Outer membrane assembly protein</fullName>
    </submittedName>
</protein>
<feature type="region of interest" description="Disordered" evidence="1">
    <location>
        <begin position="865"/>
        <end position="900"/>
    </location>
</feature>
<dbReference type="GO" id="GO:0090313">
    <property type="term" value="P:regulation of protein targeting to membrane"/>
    <property type="evidence" value="ECO:0007669"/>
    <property type="project" value="TreeGrafter"/>
</dbReference>
<keyword evidence="2" id="KW-1133">Transmembrane helix</keyword>